<name>A0A6C0KUG6_9ZZZZ</name>
<accession>A0A6C0KUG6</accession>
<sequence>MERWKVFLKNGSFFIPKSDSTFRKWTKKMSKFEKAMDFLDFLFEKTPSDHNAHNYFFL</sequence>
<dbReference type="EMBL" id="MN740989">
    <property type="protein sequence ID" value="QHU21229.1"/>
    <property type="molecule type" value="Genomic_DNA"/>
</dbReference>
<dbReference type="AlphaFoldDB" id="A0A6C0KUG6"/>
<reference evidence="1" key="1">
    <citation type="journal article" date="2020" name="Nature">
        <title>Giant virus diversity and host interactions through global metagenomics.</title>
        <authorList>
            <person name="Schulz F."/>
            <person name="Roux S."/>
            <person name="Paez-Espino D."/>
            <person name="Jungbluth S."/>
            <person name="Walsh D.A."/>
            <person name="Denef V.J."/>
            <person name="McMahon K.D."/>
            <person name="Konstantinidis K.T."/>
            <person name="Eloe-Fadrosh E.A."/>
            <person name="Kyrpides N.C."/>
            <person name="Woyke T."/>
        </authorList>
    </citation>
    <scope>NUCLEOTIDE SEQUENCE</scope>
    <source>
        <strain evidence="1">GVMAG-S-3300013094-109</strain>
    </source>
</reference>
<proteinExistence type="predicted"/>
<protein>
    <submittedName>
        <fullName evidence="1">Uncharacterized protein</fullName>
    </submittedName>
</protein>
<organism evidence="1">
    <name type="scientific">viral metagenome</name>
    <dbReference type="NCBI Taxonomy" id="1070528"/>
    <lineage>
        <taxon>unclassified sequences</taxon>
        <taxon>metagenomes</taxon>
        <taxon>organismal metagenomes</taxon>
    </lineage>
</organism>
<evidence type="ECO:0000313" key="1">
    <source>
        <dbReference type="EMBL" id="QHU21229.1"/>
    </source>
</evidence>